<dbReference type="PANTHER" id="PTHR30572">
    <property type="entry name" value="MEMBRANE COMPONENT OF TRANSPORTER-RELATED"/>
    <property type="match status" value="1"/>
</dbReference>
<keyword evidence="4 6" id="KW-1133">Transmembrane helix</keyword>
<evidence type="ECO:0000259" key="8">
    <source>
        <dbReference type="Pfam" id="PF12704"/>
    </source>
</evidence>
<evidence type="ECO:0000256" key="5">
    <source>
        <dbReference type="ARBA" id="ARBA00023136"/>
    </source>
</evidence>
<keyword evidence="10" id="KW-1185">Reference proteome</keyword>
<gene>
    <name evidence="9" type="ORF">Q5H93_08165</name>
</gene>
<evidence type="ECO:0000259" key="7">
    <source>
        <dbReference type="Pfam" id="PF02687"/>
    </source>
</evidence>
<feature type="transmembrane region" description="Helical" evidence="6">
    <location>
        <begin position="285"/>
        <end position="308"/>
    </location>
</feature>
<keyword evidence="2" id="KW-1003">Cell membrane</keyword>
<name>A0ABT9BAA7_9BACT</name>
<evidence type="ECO:0000256" key="1">
    <source>
        <dbReference type="ARBA" id="ARBA00004651"/>
    </source>
</evidence>
<evidence type="ECO:0000256" key="4">
    <source>
        <dbReference type="ARBA" id="ARBA00022989"/>
    </source>
</evidence>
<keyword evidence="3 6" id="KW-0812">Transmembrane</keyword>
<evidence type="ECO:0000256" key="6">
    <source>
        <dbReference type="SAM" id="Phobius"/>
    </source>
</evidence>
<feature type="transmembrane region" description="Helical" evidence="6">
    <location>
        <begin position="385"/>
        <end position="403"/>
    </location>
</feature>
<dbReference type="RefSeq" id="WP_305006016.1">
    <property type="nucleotide sequence ID" value="NZ_JAUQSY010000004.1"/>
</dbReference>
<sequence>MLLSYIKIAWKVLMRRKFFTAINLFGISFTLMILLVVMALFDHALGPNNPERRTDRLLYVQTIRQQMQDGLGWMNMPASPHFVNHFVRTLKTPEQVGMISNINNATAFTNKGLLALDVRYADGEFWQMMDFEFLSGRAFTPAEVKQSQPLCVINEATARQYFGRLDVVGQTLELDLHRYRVAGVVRNVSAARIMTYSDVWLPYTLDPGLLRDSRLEGPYLTIILAPSAAAVPAVRREFDQLVRRIPIPKPKDVKAIYAFADTPLISLTRAIHFDVNATRLEDDNLGTFYAVVITLGLLFMLLPALNLVNLNVTRILERSGEIGVRKAFGATGSNLVSQFLVENVVLVLVGGLLGLALAAGALALLNESEVLAHAHFSLSWRVFGWGLLLTLLFGLMSGVYPAWKMSRLNPVAALRGSGEQK</sequence>
<dbReference type="InterPro" id="IPR025857">
    <property type="entry name" value="MacB_PCD"/>
</dbReference>
<dbReference type="Pfam" id="PF12704">
    <property type="entry name" value="MacB_PCD"/>
    <property type="match status" value="1"/>
</dbReference>
<evidence type="ECO:0000313" key="10">
    <source>
        <dbReference type="Proteomes" id="UP001176429"/>
    </source>
</evidence>
<evidence type="ECO:0000313" key="9">
    <source>
        <dbReference type="EMBL" id="MDO7874705.1"/>
    </source>
</evidence>
<dbReference type="Proteomes" id="UP001176429">
    <property type="component" value="Unassembled WGS sequence"/>
</dbReference>
<reference evidence="9" key="1">
    <citation type="submission" date="2023-07" db="EMBL/GenBank/DDBJ databases">
        <authorList>
            <person name="Kim M.K."/>
        </authorList>
    </citation>
    <scope>NUCLEOTIDE SEQUENCE</scope>
    <source>
        <strain evidence="9">ASUV-10-1</strain>
    </source>
</reference>
<dbReference type="Pfam" id="PF02687">
    <property type="entry name" value="FtsX"/>
    <property type="match status" value="1"/>
</dbReference>
<feature type="domain" description="MacB-like periplasmic core" evidence="8">
    <location>
        <begin position="20"/>
        <end position="240"/>
    </location>
</feature>
<accession>A0ABT9BAA7</accession>
<organism evidence="9 10">
    <name type="scientific">Hymenobacter aranciens</name>
    <dbReference type="NCBI Taxonomy" id="3063996"/>
    <lineage>
        <taxon>Bacteria</taxon>
        <taxon>Pseudomonadati</taxon>
        <taxon>Bacteroidota</taxon>
        <taxon>Cytophagia</taxon>
        <taxon>Cytophagales</taxon>
        <taxon>Hymenobacteraceae</taxon>
        <taxon>Hymenobacter</taxon>
    </lineage>
</organism>
<dbReference type="InterPro" id="IPR050250">
    <property type="entry name" value="Macrolide_Exporter_MacB"/>
</dbReference>
<comment type="caution">
    <text evidence="9">The sequence shown here is derived from an EMBL/GenBank/DDBJ whole genome shotgun (WGS) entry which is preliminary data.</text>
</comment>
<dbReference type="InterPro" id="IPR003838">
    <property type="entry name" value="ABC3_permease_C"/>
</dbReference>
<feature type="transmembrane region" description="Helical" evidence="6">
    <location>
        <begin position="344"/>
        <end position="365"/>
    </location>
</feature>
<comment type="subcellular location">
    <subcellularLocation>
        <location evidence="1">Cell membrane</location>
        <topology evidence="1">Multi-pass membrane protein</topology>
    </subcellularLocation>
</comment>
<proteinExistence type="predicted"/>
<feature type="transmembrane region" description="Helical" evidence="6">
    <location>
        <begin position="21"/>
        <end position="41"/>
    </location>
</feature>
<dbReference type="PANTHER" id="PTHR30572:SF18">
    <property type="entry name" value="ABC-TYPE MACROLIDE FAMILY EXPORT SYSTEM PERMEASE COMPONENT 2"/>
    <property type="match status" value="1"/>
</dbReference>
<dbReference type="EMBL" id="JAUQSY010000004">
    <property type="protein sequence ID" value="MDO7874705.1"/>
    <property type="molecule type" value="Genomic_DNA"/>
</dbReference>
<evidence type="ECO:0000256" key="3">
    <source>
        <dbReference type="ARBA" id="ARBA00022692"/>
    </source>
</evidence>
<protein>
    <submittedName>
        <fullName evidence="9">ABC transporter permease</fullName>
    </submittedName>
</protein>
<feature type="domain" description="ABC3 transporter permease C-terminal" evidence="7">
    <location>
        <begin position="294"/>
        <end position="410"/>
    </location>
</feature>
<evidence type="ECO:0000256" key="2">
    <source>
        <dbReference type="ARBA" id="ARBA00022475"/>
    </source>
</evidence>
<keyword evidence="5 6" id="KW-0472">Membrane</keyword>